<feature type="region of interest" description="Disordered" evidence="1">
    <location>
        <begin position="194"/>
        <end position="312"/>
    </location>
</feature>
<gene>
    <name evidence="3" type="ORF">BN4615_P2741</name>
</gene>
<dbReference type="EMBL" id="LT559118">
    <property type="protein sequence ID" value="SBO93227.1"/>
    <property type="molecule type" value="Genomic_DNA"/>
</dbReference>
<proteinExistence type="predicted"/>
<dbReference type="RefSeq" id="WP_263657465.1">
    <property type="nucleotide sequence ID" value="NZ_CP084058.1"/>
</dbReference>
<dbReference type="InterPro" id="IPR038765">
    <property type="entry name" value="Papain-like_cys_pep_sf"/>
</dbReference>
<dbReference type="Pfam" id="PF05257">
    <property type="entry name" value="CHAP"/>
    <property type="match status" value="1"/>
</dbReference>
<dbReference type="AlphaFoldDB" id="A0A1M4E331"/>
<evidence type="ECO:0000256" key="1">
    <source>
        <dbReference type="SAM" id="MobiDB-lite"/>
    </source>
</evidence>
<feature type="compositionally biased region" description="Low complexity" evidence="1">
    <location>
        <begin position="289"/>
        <end position="299"/>
    </location>
</feature>
<dbReference type="SUPFAM" id="SSF54001">
    <property type="entry name" value="Cysteine proteinases"/>
    <property type="match status" value="1"/>
</dbReference>
<feature type="compositionally biased region" description="Basic residues" evidence="1">
    <location>
        <begin position="355"/>
        <end position="367"/>
    </location>
</feature>
<feature type="compositionally biased region" description="Polar residues" evidence="1">
    <location>
        <begin position="196"/>
        <end position="210"/>
    </location>
</feature>
<organism evidence="3">
    <name type="scientific">Nonomuraea gerenzanensis</name>
    <dbReference type="NCBI Taxonomy" id="93944"/>
    <lineage>
        <taxon>Bacteria</taxon>
        <taxon>Bacillati</taxon>
        <taxon>Actinomycetota</taxon>
        <taxon>Actinomycetes</taxon>
        <taxon>Streptosporangiales</taxon>
        <taxon>Streptosporangiaceae</taxon>
        <taxon>Nonomuraea</taxon>
    </lineage>
</organism>
<feature type="region of interest" description="Disordered" evidence="1">
    <location>
        <begin position="420"/>
        <end position="528"/>
    </location>
</feature>
<evidence type="ECO:0000259" key="2">
    <source>
        <dbReference type="Pfam" id="PF05257"/>
    </source>
</evidence>
<feature type="region of interest" description="Disordered" evidence="1">
    <location>
        <begin position="344"/>
        <end position="371"/>
    </location>
</feature>
<sequence>MTPEIQKYIELLESQLGYSEKSGSYTKFGDWYGKNVEFDADYSAAPWCDMYLSWAAHKLGYEEWIGQFAWTVAHAEWFKEQGAWGKTPKPGAFVFYDWSGSNDIDNIDHVGVVTRVEGGRIHTIEGNIDGGVAKRKERDTSKVVGYGYPDRIKERLDAAAAAKKAKEQANQVGTLQIPEESLSSLIPRAEAGHSAQFPQGTGRIQAQNPTPEQPAARGQVEGRTPAEAQGRSGAEAADSAAEGRSDSATQPSGPRAGATPEPAATQQSPQAAASPAPGAVKKGKHAKPATADTEAATAEPLPSHTDTSATGPLPAIDSPTLIGSALVAALALLAVAKTRRLRLSPAAATAGKPARPSRAKGRRRRRGTAPVTAVAAVNTAVELREDADRLATAAALRSLGAVDAVTDTREDAASHVLDSVTASQTRHRATGRSAARHAAGRDAAARHAAGRDAAGRDAERHVTSQGAARSGGARHRKLPLETRPFDLTTDAPQHHRNTSDAASFPQDHRPGSAPFTPAFDSEPYEPDFDQSRFAFTDQTGPLERITLFDETGPLEVVLDTGPLQRLVDTGPFERILIPGATSAFDAFSPPRSRRGRRGGGDLLDSPELAAYRGRRRRAGAEEHAGHAPDVPLRGRRHRRTHAQDEQRLVGGGRHRA</sequence>
<accession>A0A1M4E331</accession>
<dbReference type="InterPro" id="IPR007921">
    <property type="entry name" value="CHAP_dom"/>
</dbReference>
<evidence type="ECO:0000313" key="3">
    <source>
        <dbReference type="EMBL" id="SBO93227.1"/>
    </source>
</evidence>
<feature type="region of interest" description="Disordered" evidence="1">
    <location>
        <begin position="583"/>
        <end position="656"/>
    </location>
</feature>
<feature type="domain" description="Peptidase C51" evidence="2">
    <location>
        <begin position="42"/>
        <end position="127"/>
    </location>
</feature>
<name>A0A1M4E331_9ACTN</name>
<reference evidence="3" key="1">
    <citation type="submission" date="2016-04" db="EMBL/GenBank/DDBJ databases">
        <authorList>
            <person name="Evans L.H."/>
            <person name="Alamgir A."/>
            <person name="Owens N."/>
            <person name="Weber N.D."/>
            <person name="Virtaneva K."/>
            <person name="Barbian K."/>
            <person name="Babar A."/>
            <person name="Rosenke K."/>
        </authorList>
    </citation>
    <scope>NUCLEOTIDE SEQUENCE</scope>
    <source>
        <strain evidence="3">Nono1</strain>
    </source>
</reference>
<feature type="compositionally biased region" description="Low complexity" evidence="1">
    <location>
        <begin position="258"/>
        <end position="277"/>
    </location>
</feature>
<feature type="compositionally biased region" description="Low complexity" evidence="1">
    <location>
        <begin position="231"/>
        <end position="248"/>
    </location>
</feature>
<protein>
    <recommendedName>
        <fullName evidence="2">Peptidase C51 domain-containing protein</fullName>
    </recommendedName>
</protein>
<feature type="compositionally biased region" description="Basic and acidic residues" evidence="1">
    <location>
        <begin position="439"/>
        <end position="462"/>
    </location>
</feature>